<dbReference type="EMBL" id="JACHHK010000001">
    <property type="protein sequence ID" value="MBB5182259.1"/>
    <property type="molecule type" value="Genomic_DNA"/>
</dbReference>
<accession>A0A7W8FU60</accession>
<keyword evidence="3" id="KW-1185">Reference proteome</keyword>
<feature type="transmembrane region" description="Helical" evidence="1">
    <location>
        <begin position="25"/>
        <end position="45"/>
    </location>
</feature>
<dbReference type="AlphaFoldDB" id="A0A7W8FU60"/>
<keyword evidence="1" id="KW-0472">Membrane</keyword>
<proteinExistence type="predicted"/>
<protein>
    <submittedName>
        <fullName evidence="2">Uncharacterized protein</fullName>
    </submittedName>
</protein>
<reference evidence="2 3" key="1">
    <citation type="submission" date="2020-08" db="EMBL/GenBank/DDBJ databases">
        <title>Genomic Encyclopedia of Type Strains, Phase IV (KMG-IV): sequencing the most valuable type-strain genomes for metagenomic binning, comparative biology and taxonomic classification.</title>
        <authorList>
            <person name="Goeker M."/>
        </authorList>
    </citation>
    <scope>NUCLEOTIDE SEQUENCE [LARGE SCALE GENOMIC DNA]</scope>
    <source>
        <strain evidence="2 3">DSM 25799</strain>
    </source>
</reference>
<organism evidence="2 3">
    <name type="scientific">Catenisphaera adipataccumulans</name>
    <dbReference type="NCBI Taxonomy" id="700500"/>
    <lineage>
        <taxon>Bacteria</taxon>
        <taxon>Bacillati</taxon>
        <taxon>Bacillota</taxon>
        <taxon>Erysipelotrichia</taxon>
        <taxon>Erysipelotrichales</taxon>
        <taxon>Erysipelotrichaceae</taxon>
        <taxon>Catenisphaera</taxon>
    </lineage>
</organism>
<evidence type="ECO:0000313" key="3">
    <source>
        <dbReference type="Proteomes" id="UP000539953"/>
    </source>
</evidence>
<keyword evidence="1" id="KW-0812">Transmembrane</keyword>
<evidence type="ECO:0000313" key="2">
    <source>
        <dbReference type="EMBL" id="MBB5182259.1"/>
    </source>
</evidence>
<keyword evidence="1" id="KW-1133">Transmembrane helix</keyword>
<name>A0A7W8FU60_9FIRM</name>
<dbReference type="RefSeq" id="WP_183326758.1">
    <property type="nucleotide sequence ID" value="NZ_JACHHK010000001.1"/>
</dbReference>
<comment type="caution">
    <text evidence="2">The sequence shown here is derived from an EMBL/GenBank/DDBJ whole genome shotgun (WGS) entry which is preliminary data.</text>
</comment>
<sequence>MEKEVKMADKATIKKQIEEEKEVGYQWLTLAGGTAILSLGVYFIMRFLI</sequence>
<evidence type="ECO:0000256" key="1">
    <source>
        <dbReference type="SAM" id="Phobius"/>
    </source>
</evidence>
<dbReference type="Proteomes" id="UP000539953">
    <property type="component" value="Unassembled WGS sequence"/>
</dbReference>
<gene>
    <name evidence="2" type="ORF">HNQ47_000262</name>
</gene>